<protein>
    <submittedName>
        <fullName evidence="5">Alanyl-trna synthetase</fullName>
    </submittedName>
</protein>
<accession>A0A6S6WA08</accession>
<dbReference type="PANTHER" id="PTHR43462">
    <property type="entry name" value="ALANYL-TRNA EDITING PROTEIN"/>
    <property type="match status" value="1"/>
</dbReference>
<dbReference type="InterPro" id="IPR018163">
    <property type="entry name" value="Thr/Ala-tRNA-synth_IIc_edit"/>
</dbReference>
<gene>
    <name evidence="5" type="ORF">PTTW11_08310</name>
</gene>
<dbReference type="SMART" id="SM00863">
    <property type="entry name" value="tRNA_SAD"/>
    <property type="match status" value="1"/>
</dbReference>
<dbReference type="Gene3D" id="2.40.30.130">
    <property type="match status" value="1"/>
</dbReference>
<evidence type="ECO:0000256" key="2">
    <source>
        <dbReference type="ARBA" id="ARBA00008429"/>
    </source>
</evidence>
<evidence type="ECO:0000313" key="5">
    <source>
        <dbReference type="EMBL" id="CAE7196200.1"/>
    </source>
</evidence>
<dbReference type="SUPFAM" id="SSF50447">
    <property type="entry name" value="Translation proteins"/>
    <property type="match status" value="1"/>
</dbReference>
<dbReference type="Gene3D" id="3.30.980.10">
    <property type="entry name" value="Threonyl-trna Synthetase, Chain A, domain 2"/>
    <property type="match status" value="1"/>
</dbReference>
<evidence type="ECO:0000259" key="4">
    <source>
        <dbReference type="SMART" id="SM00863"/>
    </source>
</evidence>
<name>A0A6S6WA08_9PLEO</name>
<dbReference type="SUPFAM" id="SSF55186">
    <property type="entry name" value="ThrRS/AlaRS common domain"/>
    <property type="match status" value="1"/>
</dbReference>
<feature type="domain" description="Threonyl/alanyl tRNA synthetase SAD" evidence="4">
    <location>
        <begin position="257"/>
        <end position="299"/>
    </location>
</feature>
<dbReference type="GO" id="GO:0004812">
    <property type="term" value="F:aminoacyl-tRNA ligase activity"/>
    <property type="evidence" value="ECO:0007669"/>
    <property type="project" value="InterPro"/>
</dbReference>
<dbReference type="EMBL" id="HG992983">
    <property type="protein sequence ID" value="CAE7196200.1"/>
    <property type="molecule type" value="Genomic_DNA"/>
</dbReference>
<dbReference type="PANTHER" id="PTHR43462:SF2">
    <property type="entry name" value="THREONYL AND ALANYL TRNA SYNTHETASE SECOND ADDITIONAL DOMAIN-CONTAINING PROTEIN"/>
    <property type="match status" value="1"/>
</dbReference>
<dbReference type="Pfam" id="PF07973">
    <property type="entry name" value="tRNA_SAD"/>
    <property type="match status" value="1"/>
</dbReference>
<sequence>MSEPPADPLAHRTIPLYQTQGQLYEHKTSLVSVQPLCSLPEETRALFKPASPASQGKDGEADAATGQEAESAPEPHVLTVSETIFHAQGGGQPSDTGTMTATTSPESGDEAKETVFTVHQVRSLPTGAILHMGLFPSSPFTPPTHLHQAINIPLRTLHSRLHTAGHVIGLAVNLLIRRGDLPTTITDSKASHYPNAAYVTFTGAIPSSLAPTIQSTVDEIVALDLPVSIFFWDKDRARGECFGVGEGADLKGDEMGVRVVDLGGRGSYPCGGTHVGSLGELGKVLVKGVKRSKGVSRISYDVAHV</sequence>
<organism evidence="5 6">
    <name type="scientific">Pyrenophora teres f. teres</name>
    <dbReference type="NCBI Taxonomy" id="97479"/>
    <lineage>
        <taxon>Eukaryota</taxon>
        <taxon>Fungi</taxon>
        <taxon>Dikarya</taxon>
        <taxon>Ascomycota</taxon>
        <taxon>Pezizomycotina</taxon>
        <taxon>Dothideomycetes</taxon>
        <taxon>Pleosporomycetidae</taxon>
        <taxon>Pleosporales</taxon>
        <taxon>Pleosporineae</taxon>
        <taxon>Pleosporaceae</taxon>
        <taxon>Pyrenophora</taxon>
    </lineage>
</organism>
<feature type="region of interest" description="Disordered" evidence="3">
    <location>
        <begin position="87"/>
        <end position="109"/>
    </location>
</feature>
<comment type="similarity">
    <text evidence="2">Belongs to the class-II aminoacyl-tRNA synthetase family. Alax-L subfamily.</text>
</comment>
<proteinExistence type="inferred from homology"/>
<dbReference type="AlphaFoldDB" id="A0A6S6WA08"/>
<dbReference type="Proteomes" id="UP000472372">
    <property type="component" value="Chromosome 7"/>
</dbReference>
<feature type="compositionally biased region" description="Polar residues" evidence="3">
    <location>
        <begin position="93"/>
        <end position="106"/>
    </location>
</feature>
<evidence type="ECO:0000313" key="6">
    <source>
        <dbReference type="Proteomes" id="UP000472372"/>
    </source>
</evidence>
<comment type="cofactor">
    <cofactor evidence="1">
        <name>Zn(2+)</name>
        <dbReference type="ChEBI" id="CHEBI:29105"/>
    </cofactor>
</comment>
<reference evidence="5" key="1">
    <citation type="submission" date="2021-02" db="EMBL/GenBank/DDBJ databases">
        <authorList>
            <person name="Syme A R."/>
            <person name="Syme A R."/>
            <person name="Moolhuijzen P."/>
        </authorList>
    </citation>
    <scope>NUCLEOTIDE SEQUENCE</scope>
    <source>
        <strain evidence="5">W1-1</strain>
    </source>
</reference>
<dbReference type="InterPro" id="IPR012947">
    <property type="entry name" value="tRNA_SAD"/>
</dbReference>
<dbReference type="GO" id="GO:0005524">
    <property type="term" value="F:ATP binding"/>
    <property type="evidence" value="ECO:0007669"/>
    <property type="project" value="InterPro"/>
</dbReference>
<dbReference type="GO" id="GO:0043039">
    <property type="term" value="P:tRNA aminoacylation"/>
    <property type="evidence" value="ECO:0007669"/>
    <property type="project" value="InterPro"/>
</dbReference>
<feature type="region of interest" description="Disordered" evidence="3">
    <location>
        <begin position="49"/>
        <end position="74"/>
    </location>
</feature>
<dbReference type="InterPro" id="IPR009000">
    <property type="entry name" value="Transl_B-barrel_sf"/>
</dbReference>
<evidence type="ECO:0000256" key="1">
    <source>
        <dbReference type="ARBA" id="ARBA00001947"/>
    </source>
</evidence>
<evidence type="ECO:0000256" key="3">
    <source>
        <dbReference type="SAM" id="MobiDB-lite"/>
    </source>
</evidence>
<dbReference type="InterPro" id="IPR051335">
    <property type="entry name" value="Alanyl-tRNA_Editing_Enzymes"/>
</dbReference>